<proteinExistence type="predicted"/>
<accession>A0A9W7F4U2</accession>
<dbReference type="Proteomes" id="UP001165122">
    <property type="component" value="Unassembled WGS sequence"/>
</dbReference>
<keyword evidence="2" id="KW-1185">Reference proteome</keyword>
<organism evidence="1 2">
    <name type="scientific">Triparma laevis f. longispina</name>
    <dbReference type="NCBI Taxonomy" id="1714387"/>
    <lineage>
        <taxon>Eukaryota</taxon>
        <taxon>Sar</taxon>
        <taxon>Stramenopiles</taxon>
        <taxon>Ochrophyta</taxon>
        <taxon>Bolidophyceae</taxon>
        <taxon>Parmales</taxon>
        <taxon>Triparmaceae</taxon>
        <taxon>Triparma</taxon>
    </lineage>
</organism>
<sequence length="392" mass="43862">MLSRTRLVLSQIPPNTSKTSKSDQLGLAGWRASVDNLLTSVLKTTLSSLPSSTLTSTLSSLSYVPSRNVEKASEALSISQQIANEKIKEVQKKIVEVEELREEDKVMLDQAVNDWKIAEKQKETYQSKLHTLQSTLANQTQTSTPESSTHPILGPLLLDLGYKKLYTPPISTLSSLPIWSKQRTFRPSRAHQIAQSKLKSKTGMPGIICLTEIESGGLKIVDGQHRVAALSIMESEGEKVDKVLVEVFTETRSNFAEGLFTEINRAEPVKFVDLPGTGITDNQRVLLEESVSVLKMKYEKMFSDSSRCIAPHVNEDNLRDMIYKCGVLEGVERTEELVGWLEECNERVGRRVKRGKVEAVGKGWEKKVEKAKANGFYLGLEEGWLKWKRGKK</sequence>
<reference evidence="2" key="1">
    <citation type="journal article" date="2023" name="Commun. Biol.">
        <title>Genome analysis of Parmales, the sister group of diatoms, reveals the evolutionary specialization of diatoms from phago-mixotrophs to photoautotrophs.</title>
        <authorList>
            <person name="Ban H."/>
            <person name="Sato S."/>
            <person name="Yoshikawa S."/>
            <person name="Yamada K."/>
            <person name="Nakamura Y."/>
            <person name="Ichinomiya M."/>
            <person name="Sato N."/>
            <person name="Blanc-Mathieu R."/>
            <person name="Endo H."/>
            <person name="Kuwata A."/>
            <person name="Ogata H."/>
        </authorList>
    </citation>
    <scope>NUCLEOTIDE SEQUENCE [LARGE SCALE GENOMIC DNA]</scope>
    <source>
        <strain evidence="2">NIES 3700</strain>
    </source>
</reference>
<name>A0A9W7F4U2_9STRA</name>
<evidence type="ECO:0000313" key="1">
    <source>
        <dbReference type="EMBL" id="GMI02366.1"/>
    </source>
</evidence>
<dbReference type="EMBL" id="BRXW01000043">
    <property type="protein sequence ID" value="GMI02366.1"/>
    <property type="molecule type" value="Genomic_DNA"/>
</dbReference>
<gene>
    <name evidence="1" type="ORF">TrLO_g14124</name>
</gene>
<dbReference type="OrthoDB" id="204494at2759"/>
<dbReference type="AlphaFoldDB" id="A0A9W7F4U2"/>
<comment type="caution">
    <text evidence="1">The sequence shown here is derived from an EMBL/GenBank/DDBJ whole genome shotgun (WGS) entry which is preliminary data.</text>
</comment>
<protein>
    <submittedName>
        <fullName evidence="1">Uncharacterized protein</fullName>
    </submittedName>
</protein>
<evidence type="ECO:0000313" key="2">
    <source>
        <dbReference type="Proteomes" id="UP001165122"/>
    </source>
</evidence>